<accession>A0ABS4GV26</accession>
<evidence type="ECO:0000259" key="2">
    <source>
        <dbReference type="PROSITE" id="PS50110"/>
    </source>
</evidence>
<dbReference type="InterPro" id="IPR001789">
    <property type="entry name" value="Sig_transdc_resp-reg_receiver"/>
</dbReference>
<dbReference type="PANTHER" id="PTHR43228">
    <property type="entry name" value="TWO-COMPONENT RESPONSE REGULATOR"/>
    <property type="match status" value="1"/>
</dbReference>
<dbReference type="PROSITE" id="PS50110">
    <property type="entry name" value="RESPONSE_REGULATORY"/>
    <property type="match status" value="1"/>
</dbReference>
<proteinExistence type="predicted"/>
<dbReference type="RefSeq" id="WP_209812113.1">
    <property type="nucleotide sequence ID" value="NZ_JAGGKT010000016.1"/>
</dbReference>
<keyword evidence="1" id="KW-0597">Phosphoprotein</keyword>
<comment type="caution">
    <text evidence="3">The sequence shown here is derived from an EMBL/GenBank/DDBJ whole genome shotgun (WGS) entry which is preliminary data.</text>
</comment>
<feature type="modified residue" description="4-aspartylphosphate" evidence="1">
    <location>
        <position position="55"/>
    </location>
</feature>
<dbReference type="EMBL" id="JAGGKT010000016">
    <property type="protein sequence ID" value="MBP1934112.1"/>
    <property type="molecule type" value="Genomic_DNA"/>
</dbReference>
<feature type="domain" description="Response regulatory" evidence="2">
    <location>
        <begin position="4"/>
        <end position="120"/>
    </location>
</feature>
<dbReference type="Proteomes" id="UP001519343">
    <property type="component" value="Unassembled WGS sequence"/>
</dbReference>
<dbReference type="PANTHER" id="PTHR43228:SF8">
    <property type="entry name" value="TRANSCRIPTIONAL REGULATORY PROTEIN GLNL"/>
    <property type="match status" value="1"/>
</dbReference>
<name>A0ABS4GV26_9BACL</name>
<dbReference type="Gene3D" id="3.40.50.2300">
    <property type="match status" value="1"/>
</dbReference>
<dbReference type="InterPro" id="IPR052048">
    <property type="entry name" value="ST_Response_Regulator"/>
</dbReference>
<keyword evidence="4" id="KW-1185">Reference proteome</keyword>
<dbReference type="SUPFAM" id="SSF52172">
    <property type="entry name" value="CheY-like"/>
    <property type="match status" value="1"/>
</dbReference>
<evidence type="ECO:0000256" key="1">
    <source>
        <dbReference type="PROSITE-ProRule" id="PRU00169"/>
    </source>
</evidence>
<dbReference type="Pfam" id="PF08664">
    <property type="entry name" value="YcbB"/>
    <property type="match status" value="1"/>
</dbReference>
<dbReference type="SMART" id="SM00448">
    <property type="entry name" value="REC"/>
    <property type="match status" value="1"/>
</dbReference>
<dbReference type="InterPro" id="IPR013972">
    <property type="entry name" value="YcbB"/>
</dbReference>
<sequence length="294" mass="33913">MSFHFFIVDDDASSRRMLQKIIEEKEIGQVLGTAENGVEAENLILQLHPEVVLIDLLMPEQDGLETMDRLKQKGFNGYFIMISQVTNKEMVGEAYQKGVEFFIHKPINRIEVETLLQKIKDQLILKRSLTVIKESLAGMETRNKPKVSARSAVLSILNDMGIAGESGSQDLISIIEYLQLTQVDPMSMPPLKELYEVIAQRNKPEQDQGKESKAIEQRVRRAIFAAMDHLSSLGLMDYTHPKFEHYATRFFDFQDVRQRMREMENEEASTKTKVNIKKFLQLLYIEVQDKLLYP</sequence>
<dbReference type="InterPro" id="IPR011006">
    <property type="entry name" value="CheY-like_superfamily"/>
</dbReference>
<gene>
    <name evidence="3" type="ORF">J2Z37_004129</name>
</gene>
<reference evidence="3 4" key="1">
    <citation type="submission" date="2021-03" db="EMBL/GenBank/DDBJ databases">
        <title>Genomic Encyclopedia of Type Strains, Phase IV (KMG-IV): sequencing the most valuable type-strain genomes for metagenomic binning, comparative biology and taxonomic classification.</title>
        <authorList>
            <person name="Goeker M."/>
        </authorList>
    </citation>
    <scope>NUCLEOTIDE SEQUENCE [LARGE SCALE GENOMIC DNA]</scope>
    <source>
        <strain evidence="3 4">DSM 24738</strain>
    </source>
</reference>
<evidence type="ECO:0000313" key="3">
    <source>
        <dbReference type="EMBL" id="MBP1934112.1"/>
    </source>
</evidence>
<evidence type="ECO:0000313" key="4">
    <source>
        <dbReference type="Proteomes" id="UP001519343"/>
    </source>
</evidence>
<protein>
    <submittedName>
        <fullName evidence="3">Two-component system response regulator YcbB</fullName>
    </submittedName>
</protein>
<organism evidence="3 4">
    <name type="scientific">Ammoniphilus resinae</name>
    <dbReference type="NCBI Taxonomy" id="861532"/>
    <lineage>
        <taxon>Bacteria</taxon>
        <taxon>Bacillati</taxon>
        <taxon>Bacillota</taxon>
        <taxon>Bacilli</taxon>
        <taxon>Bacillales</taxon>
        <taxon>Paenibacillaceae</taxon>
        <taxon>Aneurinibacillus group</taxon>
        <taxon>Ammoniphilus</taxon>
    </lineage>
</organism>
<dbReference type="Pfam" id="PF00072">
    <property type="entry name" value="Response_reg"/>
    <property type="match status" value="1"/>
</dbReference>